<sequence length="42" mass="5044">MQKIQDFSFFPCLFHYDVTMIFYRTKARKHNTTCKNAISPIT</sequence>
<dbReference type="EMBL" id="AE006470">
    <property type="protein sequence ID" value="AAM71965.1"/>
    <property type="molecule type" value="Genomic_DNA"/>
</dbReference>
<protein>
    <submittedName>
        <fullName evidence="1">Uncharacterized protein</fullName>
    </submittedName>
</protein>
<dbReference type="STRING" id="194439.CT0728"/>
<organism evidence="1 2">
    <name type="scientific">Chlorobaculum tepidum (strain ATCC 49652 / DSM 12025 / NBRC 103806 / TLS)</name>
    <name type="common">Chlorobium tepidum</name>
    <dbReference type="NCBI Taxonomy" id="194439"/>
    <lineage>
        <taxon>Bacteria</taxon>
        <taxon>Pseudomonadati</taxon>
        <taxon>Chlorobiota</taxon>
        <taxon>Chlorobiia</taxon>
        <taxon>Chlorobiales</taxon>
        <taxon>Chlorobiaceae</taxon>
        <taxon>Chlorobaculum</taxon>
    </lineage>
</organism>
<dbReference type="AlphaFoldDB" id="Q8KEG1"/>
<proteinExistence type="predicted"/>
<keyword evidence="2" id="KW-1185">Reference proteome</keyword>
<dbReference type="Proteomes" id="UP000001007">
    <property type="component" value="Chromosome"/>
</dbReference>
<gene>
    <name evidence="1" type="ordered locus">CT0728</name>
</gene>
<dbReference type="EnsemblBacteria" id="AAM71965">
    <property type="protein sequence ID" value="AAM71965"/>
    <property type="gene ID" value="CT0728"/>
</dbReference>
<reference evidence="1 2" key="1">
    <citation type="journal article" date="2002" name="Proc. Natl. Acad. Sci. U.S.A.">
        <title>The complete genome sequence of Chlorobium tepidum TLS, a photosynthetic, anaerobic, green-sulfur bacterium.</title>
        <authorList>
            <person name="Eisen J.A."/>
            <person name="Nelson K.E."/>
            <person name="Paulsen I.T."/>
            <person name="Heidelberg J.F."/>
            <person name="Wu M."/>
            <person name="Dodson R.J."/>
            <person name="Deboy R."/>
            <person name="Gwinn M.L."/>
            <person name="Nelson W.C."/>
            <person name="Haft D.H."/>
            <person name="Hickey E.K."/>
            <person name="Peterson J.D."/>
            <person name="Durkin A.S."/>
            <person name="Kolonay J.L."/>
            <person name="Yang F."/>
            <person name="Holt I."/>
            <person name="Umayam L.A."/>
            <person name="Mason T."/>
            <person name="Brenner M."/>
            <person name="Shea T.P."/>
            <person name="Parksey D."/>
            <person name="Nierman W.C."/>
            <person name="Feldblyum T.V."/>
            <person name="Hansen C.L."/>
            <person name="Craven M.B."/>
            <person name="Radune D."/>
            <person name="Vamathevan J."/>
            <person name="Khouri H."/>
            <person name="White O."/>
            <person name="Gruber T.M."/>
            <person name="Ketchum K.A."/>
            <person name="Venter J.C."/>
            <person name="Tettelin H."/>
            <person name="Bryant D.A."/>
            <person name="Fraser C.M."/>
        </authorList>
    </citation>
    <scope>NUCLEOTIDE SEQUENCE [LARGE SCALE GENOMIC DNA]</scope>
    <source>
        <strain evidence="2">ATCC 49652 / DSM 12025 / NBRC 103806 / TLS</strain>
    </source>
</reference>
<name>Q8KEG1_CHLTE</name>
<evidence type="ECO:0000313" key="2">
    <source>
        <dbReference type="Proteomes" id="UP000001007"/>
    </source>
</evidence>
<dbReference type="KEGG" id="cte:CT0728"/>
<dbReference type="HOGENOM" id="CLU_3249165_0_0_10"/>
<accession>Q8KEG1</accession>
<evidence type="ECO:0000313" key="1">
    <source>
        <dbReference type="EMBL" id="AAM71965.1"/>
    </source>
</evidence>